<evidence type="ECO:0000313" key="1">
    <source>
        <dbReference type="EMBL" id="QSP95508.1"/>
    </source>
</evidence>
<organism evidence="1 2">
    <name type="scientific">Marinobacter salinisoli</name>
    <dbReference type="NCBI Taxonomy" id="2769486"/>
    <lineage>
        <taxon>Bacteria</taxon>
        <taxon>Pseudomonadati</taxon>
        <taxon>Pseudomonadota</taxon>
        <taxon>Gammaproteobacteria</taxon>
        <taxon>Pseudomonadales</taxon>
        <taxon>Marinobacteraceae</taxon>
        <taxon>Marinobacter</taxon>
    </lineage>
</organism>
<reference evidence="1 2" key="1">
    <citation type="submission" date="2021-03" db="EMBL/GenBank/DDBJ databases">
        <title>Genome sequencing of Marinobacter sp. LPB0319.</title>
        <authorList>
            <person name="Kim J."/>
        </authorList>
    </citation>
    <scope>NUCLEOTIDE SEQUENCE [LARGE SCALE GENOMIC DNA]</scope>
    <source>
        <strain evidence="1 2">LPB0319</strain>
    </source>
</reference>
<protein>
    <submittedName>
        <fullName evidence="1">Uncharacterized protein</fullName>
    </submittedName>
</protein>
<dbReference type="RefSeq" id="WP_206644747.1">
    <property type="nucleotide sequence ID" value="NZ_CP071247.1"/>
</dbReference>
<gene>
    <name evidence="1" type="ORF">LPB19_03565</name>
</gene>
<accession>A0ABX7MZ83</accession>
<dbReference type="Proteomes" id="UP000663555">
    <property type="component" value="Chromosome"/>
</dbReference>
<proteinExistence type="predicted"/>
<dbReference type="EMBL" id="CP071247">
    <property type="protein sequence ID" value="QSP95508.1"/>
    <property type="molecule type" value="Genomic_DNA"/>
</dbReference>
<keyword evidence="2" id="KW-1185">Reference proteome</keyword>
<sequence length="185" mass="20989">MSELKPDDENGRPHLIDPAGLFDDVYTLMAIYLSSRQFLEMDIADNVDAEPPFSGIRYWHDLTLGMELEKVPKLLISIAATLRIKNDDGGWHSNNRRSVGRLWPDLNGTLSAGDTSLTLREACNKIIHATRVNYDVERVGRFESIGRKCGYLNPWVYLYGTKGNKDWKAILDITAFCKCCLETTF</sequence>
<evidence type="ECO:0000313" key="2">
    <source>
        <dbReference type="Proteomes" id="UP000663555"/>
    </source>
</evidence>
<name>A0ABX7MZ83_9GAMM</name>